<dbReference type="PANTHER" id="PTHR42849:SF1">
    <property type="entry name" value="N-ACETYLNEURAMINATE LYASE"/>
    <property type="match status" value="1"/>
</dbReference>
<dbReference type="GO" id="GO:0005829">
    <property type="term" value="C:cytosol"/>
    <property type="evidence" value="ECO:0007669"/>
    <property type="project" value="TreeGrafter"/>
</dbReference>
<evidence type="ECO:0000256" key="2">
    <source>
        <dbReference type="PIRSR" id="PIRSR001365-1"/>
    </source>
</evidence>
<evidence type="ECO:0000256" key="3">
    <source>
        <dbReference type="PIRSR" id="PIRSR001365-2"/>
    </source>
</evidence>
<dbReference type="GO" id="GO:0019262">
    <property type="term" value="P:N-acetylneuraminate catabolic process"/>
    <property type="evidence" value="ECO:0007669"/>
    <property type="project" value="TreeGrafter"/>
</dbReference>
<proteinExistence type="inferred from homology"/>
<evidence type="ECO:0000256" key="1">
    <source>
        <dbReference type="PIRNR" id="PIRNR001365"/>
    </source>
</evidence>
<dbReference type="EnsemblFungi" id="FOXG_17239T0">
    <property type="protein sequence ID" value="FOXG_17239P0"/>
    <property type="gene ID" value="FOXG_17239"/>
</dbReference>
<dbReference type="PANTHER" id="PTHR42849">
    <property type="entry name" value="N-ACETYLNEURAMINATE LYASE"/>
    <property type="match status" value="1"/>
</dbReference>
<dbReference type="PIRSF" id="PIRSF001365">
    <property type="entry name" value="DHDPS"/>
    <property type="match status" value="1"/>
</dbReference>
<name>A0A0D2YKK1_FUSOF</name>
<sequence>MAPQALTGILVALVTPFKADGSIDYANLNKHVNRMIDLGVHGIVPGGSSGEFTTLSFDERKSLIEAVIKAADGRVPVVAGVGALSTPDGIELATHHAKAGASALMVLPPFYEAPNLDELKEYFKAIHEASKLPLLYYNIPSITGTNLEPQQLASLSEVGVKYLKDTSGNAPALTELLLGQDKITAFNGWDTLTFYGLAAGAKGSVWGATNVIPELSVELWNAIGVENDLVKGRKIWDKIWPICKFFEGHGYAAALKLGMDIRGWSAGDVRKPFVAVASEHRAELATLLKNAGVKTV</sequence>
<feature type="active site" description="Schiff-base intermediate with substrate" evidence="2">
    <location>
        <position position="164"/>
    </location>
</feature>
<dbReference type="InterPro" id="IPR013785">
    <property type="entry name" value="Aldolase_TIM"/>
</dbReference>
<reference evidence="5" key="1">
    <citation type="journal article" date="2012" name="Mol. Plant Microbe Interact.">
        <title>A highly conserved effector in Fusarium oxysporum is required for full virulence on Arabidopsis.</title>
        <authorList>
            <person name="Thatcher L.F."/>
            <person name="Gardiner D.M."/>
            <person name="Kazan K."/>
            <person name="Manners J."/>
        </authorList>
    </citation>
    <scope>NUCLEOTIDE SEQUENCE [LARGE SCALE GENOMIC DNA]</scope>
    <source>
        <strain evidence="5">Fo5176</strain>
    </source>
</reference>
<dbReference type="Pfam" id="PF00701">
    <property type="entry name" value="DHDPS"/>
    <property type="match status" value="1"/>
</dbReference>
<organism evidence="4 5">
    <name type="scientific">Fusarium oxysporum (strain Fo5176)</name>
    <name type="common">Fusarium vascular wilt</name>
    <dbReference type="NCBI Taxonomy" id="660025"/>
    <lineage>
        <taxon>Eukaryota</taxon>
        <taxon>Fungi</taxon>
        <taxon>Dikarya</taxon>
        <taxon>Ascomycota</taxon>
        <taxon>Pezizomycotina</taxon>
        <taxon>Sordariomycetes</taxon>
        <taxon>Hypocreomycetidae</taxon>
        <taxon>Hypocreales</taxon>
        <taxon>Nectriaceae</taxon>
        <taxon>Fusarium</taxon>
        <taxon>Fusarium oxysporum species complex</taxon>
    </lineage>
</organism>
<dbReference type="SMART" id="SM01130">
    <property type="entry name" value="DHDPS"/>
    <property type="match status" value="1"/>
</dbReference>
<comment type="similarity">
    <text evidence="1">Belongs to the DapA family.</text>
</comment>
<feature type="binding site" evidence="3">
    <location>
        <position position="205"/>
    </location>
    <ligand>
        <name>pyruvate</name>
        <dbReference type="ChEBI" id="CHEBI:15361"/>
    </ligand>
</feature>
<protein>
    <submittedName>
        <fullName evidence="4">Uncharacterized protein</fullName>
    </submittedName>
</protein>
<reference evidence="4" key="2">
    <citation type="submission" date="2025-08" db="UniProtKB">
        <authorList>
            <consortium name="EnsemblFungi"/>
        </authorList>
    </citation>
    <scope>IDENTIFICATION</scope>
    <source>
        <strain evidence="4">4287 / CBS 123668 / FGSC 9935 / NRRL 34936</strain>
    </source>
</reference>
<dbReference type="SUPFAM" id="SSF51569">
    <property type="entry name" value="Aldolase"/>
    <property type="match status" value="1"/>
</dbReference>
<accession>A0A0D2YKK1</accession>
<dbReference type="GO" id="GO:0008747">
    <property type="term" value="F:N-acetylneuraminate lyase activity"/>
    <property type="evidence" value="ECO:0007669"/>
    <property type="project" value="TreeGrafter"/>
</dbReference>
<dbReference type="AlphaFoldDB" id="A0A0D2YKK1"/>
<evidence type="ECO:0000313" key="4">
    <source>
        <dbReference type="EnsemblFungi" id="FOXG_17239P0"/>
    </source>
</evidence>
<dbReference type="InterPro" id="IPR002220">
    <property type="entry name" value="DapA-like"/>
</dbReference>
<feature type="active site" description="Proton donor/acceptor" evidence="2">
    <location>
        <position position="137"/>
    </location>
</feature>
<dbReference type="Gene3D" id="3.20.20.70">
    <property type="entry name" value="Aldolase class I"/>
    <property type="match status" value="1"/>
</dbReference>
<dbReference type="Proteomes" id="UP000002489">
    <property type="component" value="Unassembled WGS sequence"/>
</dbReference>
<keyword evidence="1" id="KW-0456">Lyase</keyword>
<dbReference type="CDD" id="cd00408">
    <property type="entry name" value="DHDPS-like"/>
    <property type="match status" value="1"/>
</dbReference>
<dbReference type="PRINTS" id="PR00146">
    <property type="entry name" value="DHPICSNTHASE"/>
</dbReference>
<dbReference type="VEuPathDB" id="FungiDB:FOXG_17239"/>
<evidence type="ECO:0000313" key="5">
    <source>
        <dbReference type="Proteomes" id="UP000002489"/>
    </source>
</evidence>
<gene>
    <name evidence="4" type="primary">28958030</name>
</gene>